<feature type="compositionally biased region" description="Basic and acidic residues" evidence="2">
    <location>
        <begin position="301"/>
        <end position="313"/>
    </location>
</feature>
<dbReference type="PROSITE" id="PS50238">
    <property type="entry name" value="RHOGAP"/>
    <property type="match status" value="1"/>
</dbReference>
<evidence type="ECO:0000259" key="3">
    <source>
        <dbReference type="PROSITE" id="PS50238"/>
    </source>
</evidence>
<dbReference type="InterPro" id="IPR037863">
    <property type="entry name" value="RHOGAP6/36"/>
</dbReference>
<feature type="compositionally biased region" description="Low complexity" evidence="2">
    <location>
        <begin position="78"/>
        <end position="89"/>
    </location>
</feature>
<dbReference type="Proteomes" id="UP000078200">
    <property type="component" value="Unassembled WGS sequence"/>
</dbReference>
<dbReference type="EnsemblMetazoa" id="GAUT038215-RA">
    <property type="protein sequence ID" value="GAUT038215-PA"/>
    <property type="gene ID" value="GAUT038215"/>
</dbReference>
<dbReference type="AlphaFoldDB" id="A0A1A9VI37"/>
<dbReference type="GO" id="GO:0007165">
    <property type="term" value="P:signal transduction"/>
    <property type="evidence" value="ECO:0007669"/>
    <property type="project" value="InterPro"/>
</dbReference>
<feature type="domain" description="Rho-GAP" evidence="3">
    <location>
        <begin position="325"/>
        <end position="532"/>
    </location>
</feature>
<proteinExistence type="predicted"/>
<organism evidence="4 5">
    <name type="scientific">Glossina austeni</name>
    <name type="common">Savannah tsetse fly</name>
    <dbReference type="NCBI Taxonomy" id="7395"/>
    <lineage>
        <taxon>Eukaryota</taxon>
        <taxon>Metazoa</taxon>
        <taxon>Ecdysozoa</taxon>
        <taxon>Arthropoda</taxon>
        <taxon>Hexapoda</taxon>
        <taxon>Insecta</taxon>
        <taxon>Pterygota</taxon>
        <taxon>Neoptera</taxon>
        <taxon>Endopterygota</taxon>
        <taxon>Diptera</taxon>
        <taxon>Brachycera</taxon>
        <taxon>Muscomorpha</taxon>
        <taxon>Hippoboscoidea</taxon>
        <taxon>Glossinidae</taxon>
        <taxon>Glossina</taxon>
    </lineage>
</organism>
<dbReference type="SUPFAM" id="SSF48350">
    <property type="entry name" value="GTPase activation domain, GAP"/>
    <property type="match status" value="1"/>
</dbReference>
<feature type="region of interest" description="Disordered" evidence="2">
    <location>
        <begin position="60"/>
        <end position="89"/>
    </location>
</feature>
<dbReference type="VEuPathDB" id="VectorBase:GAUT038215"/>
<feature type="region of interest" description="Disordered" evidence="2">
    <location>
        <begin position="263"/>
        <end position="313"/>
    </location>
</feature>
<reference evidence="4" key="1">
    <citation type="submission" date="2020-05" db="UniProtKB">
        <authorList>
            <consortium name="EnsemblMetazoa"/>
        </authorList>
    </citation>
    <scope>IDENTIFICATION</scope>
    <source>
        <strain evidence="4">TTRI</strain>
    </source>
</reference>
<dbReference type="GO" id="GO:0005096">
    <property type="term" value="F:GTPase activator activity"/>
    <property type="evidence" value="ECO:0007669"/>
    <property type="project" value="UniProtKB-KW"/>
</dbReference>
<evidence type="ECO:0000256" key="1">
    <source>
        <dbReference type="ARBA" id="ARBA00022468"/>
    </source>
</evidence>
<dbReference type="InterPro" id="IPR000198">
    <property type="entry name" value="RhoGAP_dom"/>
</dbReference>
<evidence type="ECO:0000313" key="5">
    <source>
        <dbReference type="Proteomes" id="UP000078200"/>
    </source>
</evidence>
<protein>
    <recommendedName>
        <fullName evidence="3">Rho-GAP domain-containing protein</fullName>
    </recommendedName>
</protein>
<dbReference type="Pfam" id="PF00620">
    <property type="entry name" value="RhoGAP"/>
    <property type="match status" value="1"/>
</dbReference>
<dbReference type="STRING" id="7395.A0A1A9VI37"/>
<evidence type="ECO:0000256" key="2">
    <source>
        <dbReference type="SAM" id="MobiDB-lite"/>
    </source>
</evidence>
<dbReference type="SMART" id="SM00324">
    <property type="entry name" value="RhoGAP"/>
    <property type="match status" value="1"/>
</dbReference>
<dbReference type="PANTHER" id="PTHR12635:SF7">
    <property type="entry name" value="RHO GTPASE ACTIVATING PROTEIN 6-RELATED"/>
    <property type="match status" value="1"/>
</dbReference>
<feature type="compositionally biased region" description="Polar residues" evidence="2">
    <location>
        <begin position="279"/>
        <end position="300"/>
    </location>
</feature>
<feature type="compositionally biased region" description="Polar residues" evidence="2">
    <location>
        <begin position="704"/>
        <end position="713"/>
    </location>
</feature>
<dbReference type="InterPro" id="IPR008936">
    <property type="entry name" value="Rho_GTPase_activation_prot"/>
</dbReference>
<dbReference type="PANTHER" id="PTHR12635">
    <property type="entry name" value="RHO-GTPASE-ACTIVATING PROTEIN 6 FAMILY MEMBER"/>
    <property type="match status" value="1"/>
</dbReference>
<evidence type="ECO:0000313" key="4">
    <source>
        <dbReference type="EnsemblMetazoa" id="GAUT038215-PA"/>
    </source>
</evidence>
<feature type="region of interest" description="Disordered" evidence="2">
    <location>
        <begin position="700"/>
        <end position="754"/>
    </location>
</feature>
<dbReference type="Gene3D" id="1.10.555.10">
    <property type="entry name" value="Rho GTPase activation protein"/>
    <property type="match status" value="1"/>
</dbReference>
<feature type="compositionally biased region" description="Low complexity" evidence="2">
    <location>
        <begin position="60"/>
        <end position="70"/>
    </location>
</feature>
<accession>A0A1A9VI37</accession>
<name>A0A1A9VI37_GLOAU</name>
<sequence>MSDAWAVIMLDGIHGHESSETLEAAHREWQQLLNERLQRKLQYEQNVLLTANLAYGSSLSSRSSSSVPTSPTSPPLSPTITSQTSSSSCSTSDVYSAISSSGTNVPLALTIADKTHSGNILHTSSQFLSNLWHSTTAFSSHTPPGIAATGETGGACSNKNIASASTGSLSSNADNKSHKRRILAKKKAMTTSLFDIGKKDYSSNTAIFGNSLESCVANDKIRDGLNLNVCSEKGSRNSIASLFRGGVVTDPLKFHDNVRSCESLPSNAPVESGGKTRSKTSSVSNYFGNLGKSTSMQKSRSQTDMRRKSQELEKNTAEYNENHVKDYDEQCGLAKPELKVPKFMISCLNYLEKNGLHSVGLFRVSPSKKRVKQMRDEFEKTGKKSFDDNTSPHDVATLLKEFLRDLPEPLLSNKLYTPLLETQKIRNRRLQMEAISHLVKLLPPAHRDTLYVLLRFLAKVAACSDDIPPSDNSQQANGNKMDSNNLATVFAPNILRTTNPALGNTTSSDEQEYMSDAINVVRIMIDHYEEIFKVPAELMDAVYSQMLDECPDQLYRICEFRNHVLQGEQQQQLHLNLSNTPDRTQELADAVKNRLCKQTVIPSTDSSKIREYLETYTNDFYDSGSFQQAQVTGFDRRKSSPNVLHQQSGILSASLQIPMHINYDEVFCHSVSDGIVETSNSNANCKKILMEKITNIPREESENLPISGSLSFTTRKDKSTVSSISDQKPIPPQRKDVKLHTRKQQSSASMNEVAKSSITSATIILNRDQNIRRHNNEPKLPASITNIGDAILRSKTADFERMSGTSLAKSRGTVTTTTATTTKRSQSGASIVNLASKSTSTLRSISSSSQQLYKRQELISSANNAMKK</sequence>
<keyword evidence="5" id="KW-1185">Reference proteome</keyword>
<keyword evidence="1" id="KW-0343">GTPase activation</keyword>
<feature type="compositionally biased region" description="Polar residues" evidence="2">
    <location>
        <begin position="744"/>
        <end position="754"/>
    </location>
</feature>